<organism evidence="2 4">
    <name type="scientific">Rhizophagus clarus</name>
    <dbReference type="NCBI Taxonomy" id="94130"/>
    <lineage>
        <taxon>Eukaryota</taxon>
        <taxon>Fungi</taxon>
        <taxon>Fungi incertae sedis</taxon>
        <taxon>Mucoromycota</taxon>
        <taxon>Glomeromycotina</taxon>
        <taxon>Glomeromycetes</taxon>
        <taxon>Glomerales</taxon>
        <taxon>Glomeraceae</taxon>
        <taxon>Rhizophagus</taxon>
    </lineage>
</organism>
<dbReference type="EMBL" id="BLAL01000011">
    <property type="protein sequence ID" value="GES74045.1"/>
    <property type="molecule type" value="Genomic_DNA"/>
</dbReference>
<name>A0A2Z6R6J1_9GLOM</name>
<dbReference type="EMBL" id="BEXD01002358">
    <property type="protein sequence ID" value="GBB98017.1"/>
    <property type="molecule type" value="Genomic_DNA"/>
</dbReference>
<dbReference type="Proteomes" id="UP000247702">
    <property type="component" value="Unassembled WGS sequence"/>
</dbReference>
<keyword evidence="1" id="KW-1133">Transmembrane helix</keyword>
<keyword evidence="1" id="KW-0812">Transmembrane</keyword>
<gene>
    <name evidence="3" type="ORF">RCL2_000154500</name>
    <name evidence="2" type="ORF">RclHR1_03120002</name>
</gene>
<dbReference type="AlphaFoldDB" id="A0A2Z6R6J1"/>
<keyword evidence="4" id="KW-1185">Reference proteome</keyword>
<evidence type="ECO:0000313" key="4">
    <source>
        <dbReference type="Proteomes" id="UP000247702"/>
    </source>
</evidence>
<accession>A0A2Z6R6J1</accession>
<evidence type="ECO:0000313" key="2">
    <source>
        <dbReference type="EMBL" id="GBB98017.1"/>
    </source>
</evidence>
<evidence type="ECO:0000313" key="3">
    <source>
        <dbReference type="EMBL" id="GES74045.1"/>
    </source>
</evidence>
<dbReference type="Proteomes" id="UP000615446">
    <property type="component" value="Unassembled WGS sequence"/>
</dbReference>
<proteinExistence type="predicted"/>
<comment type="caution">
    <text evidence="2">The sequence shown here is derived from an EMBL/GenBank/DDBJ whole genome shotgun (WGS) entry which is preliminary data.</text>
</comment>
<keyword evidence="1" id="KW-0472">Membrane</keyword>
<reference evidence="2 4" key="1">
    <citation type="submission" date="2017-11" db="EMBL/GenBank/DDBJ databases">
        <title>The genome of Rhizophagus clarus HR1 reveals common genetic basis of auxotrophy among arbuscular mycorrhizal fungi.</title>
        <authorList>
            <person name="Kobayashi Y."/>
        </authorList>
    </citation>
    <scope>NUCLEOTIDE SEQUENCE [LARGE SCALE GENOMIC DNA]</scope>
    <source>
        <strain evidence="2 4">HR1</strain>
    </source>
</reference>
<sequence>MNLWLLIVRIEKIVLKDVQLNYTTDTTTDTDTDTDTATPAPQNYIFILWLLLFIYLLPKLQSVKIIIFYYRVD</sequence>
<reference evidence="3" key="2">
    <citation type="submission" date="2019-10" db="EMBL/GenBank/DDBJ databases">
        <title>Conservation and host-specific expression of non-tandemly repeated heterogenous ribosome RNA gene in arbuscular mycorrhizal fungi.</title>
        <authorList>
            <person name="Maeda T."/>
            <person name="Kobayashi Y."/>
            <person name="Nakagawa T."/>
            <person name="Ezawa T."/>
            <person name="Yamaguchi K."/>
            <person name="Bino T."/>
            <person name="Nishimoto Y."/>
            <person name="Shigenobu S."/>
            <person name="Kawaguchi M."/>
        </authorList>
    </citation>
    <scope>NUCLEOTIDE SEQUENCE</scope>
    <source>
        <strain evidence="3">HR1</strain>
    </source>
</reference>
<evidence type="ECO:0000256" key="1">
    <source>
        <dbReference type="SAM" id="Phobius"/>
    </source>
</evidence>
<protein>
    <submittedName>
        <fullName evidence="2">Uncharacterized protein</fullName>
    </submittedName>
</protein>
<feature type="transmembrane region" description="Helical" evidence="1">
    <location>
        <begin position="44"/>
        <end position="70"/>
    </location>
</feature>